<organism evidence="5 6">
    <name type="scientific">Alteromonas aquimaris</name>
    <dbReference type="NCBI Taxonomy" id="2998417"/>
    <lineage>
        <taxon>Bacteria</taxon>
        <taxon>Pseudomonadati</taxon>
        <taxon>Pseudomonadota</taxon>
        <taxon>Gammaproteobacteria</taxon>
        <taxon>Alteromonadales</taxon>
        <taxon>Alteromonadaceae</taxon>
        <taxon>Alteromonas/Salinimonas group</taxon>
        <taxon>Alteromonas</taxon>
    </lineage>
</organism>
<evidence type="ECO:0000256" key="4">
    <source>
        <dbReference type="HAMAP-Rule" id="MF_01104"/>
    </source>
</evidence>
<dbReference type="HAMAP" id="MF_01104">
    <property type="entry name" value="Syd"/>
    <property type="match status" value="1"/>
</dbReference>
<comment type="similarity">
    <text evidence="4">Belongs to the Syd family.</text>
</comment>
<dbReference type="Pfam" id="PF07348">
    <property type="entry name" value="Syd"/>
    <property type="match status" value="1"/>
</dbReference>
<keyword evidence="6" id="KW-1185">Reference proteome</keyword>
<dbReference type="Proteomes" id="UP001142810">
    <property type="component" value="Unassembled WGS sequence"/>
</dbReference>
<dbReference type="RefSeq" id="WP_265616236.1">
    <property type="nucleotide sequence ID" value="NZ_JAPFRD010000005.1"/>
</dbReference>
<keyword evidence="3 4" id="KW-0472">Membrane</keyword>
<comment type="caution">
    <text evidence="5">The sequence shown here is derived from an EMBL/GenBank/DDBJ whole genome shotgun (WGS) entry which is preliminary data.</text>
</comment>
<dbReference type="CDD" id="cd16323">
    <property type="entry name" value="Syd"/>
    <property type="match status" value="1"/>
</dbReference>
<dbReference type="InterPro" id="IPR009948">
    <property type="entry name" value="Syd"/>
</dbReference>
<comment type="function">
    <text evidence="4">Interacts with the SecY protein in vivo. May bind preferentially to an uncomplexed state of SecY, thus functioning either as a chelating agent for excess SecY in the cell or as a regulatory factor that negatively controls the translocase function.</text>
</comment>
<evidence type="ECO:0000256" key="2">
    <source>
        <dbReference type="ARBA" id="ARBA00022519"/>
    </source>
</evidence>
<dbReference type="NCBIfam" id="NF003439">
    <property type="entry name" value="PRK04968.1"/>
    <property type="match status" value="1"/>
</dbReference>
<keyword evidence="2 4" id="KW-0997">Cell inner membrane</keyword>
<evidence type="ECO:0000256" key="3">
    <source>
        <dbReference type="ARBA" id="ARBA00023136"/>
    </source>
</evidence>
<evidence type="ECO:0000313" key="5">
    <source>
        <dbReference type="EMBL" id="MCW8107528.1"/>
    </source>
</evidence>
<comment type="subcellular location">
    <subcellularLocation>
        <location evidence="4">Cell inner membrane</location>
        <topology evidence="4">Peripheral membrane protein</topology>
        <orientation evidence="4">Cytoplasmic side</orientation>
    </subcellularLocation>
    <text evidence="4">Loosely associated with the cytoplasmic side of the inner membrane, probably via SecY.</text>
</comment>
<accession>A0ABT3P423</accession>
<proteinExistence type="inferred from homology"/>
<gene>
    <name evidence="4 5" type="primary">syd</name>
    <name evidence="5" type="ORF">OPS25_03290</name>
</gene>
<keyword evidence="1 4" id="KW-1003">Cell membrane</keyword>
<evidence type="ECO:0000313" key="6">
    <source>
        <dbReference type="Proteomes" id="UP001142810"/>
    </source>
</evidence>
<dbReference type="EMBL" id="JAPFRD010000005">
    <property type="protein sequence ID" value="MCW8107528.1"/>
    <property type="molecule type" value="Genomic_DNA"/>
</dbReference>
<dbReference type="InterPro" id="IPR038228">
    <property type="entry name" value="Syd_sf"/>
</dbReference>
<evidence type="ECO:0000256" key="1">
    <source>
        <dbReference type="ARBA" id="ARBA00022475"/>
    </source>
</evidence>
<sequence length="182" mass="20767">MSDDIKGQLERLIQETLAISQKRSQPLTIEYDKQWQSPCYQEEAEQGQLVSWTPVLQQGECSFSQLEKALELTLDPQFCRYFTQYFSDNLSAQAPDGRCELLQVWNVHDFERLQENLIGHVLMKRRLKQPVTLFFGLTDEEDFLLSVENETGNVVLEPVGKPATRILAPSLGAFLSSLQAAE</sequence>
<name>A0ABT3P423_9ALTE</name>
<reference evidence="5" key="1">
    <citation type="submission" date="2022-11" db="EMBL/GenBank/DDBJ databases">
        <title>Alteromonas sp. nov., isolated from sea water of the Qingdao.</title>
        <authorList>
            <person name="Wang Q."/>
        </authorList>
    </citation>
    <scope>NUCLEOTIDE SEQUENCE</scope>
    <source>
        <strain evidence="5">ASW11-7</strain>
    </source>
</reference>
<protein>
    <recommendedName>
        <fullName evidence="4">Protein Syd</fullName>
    </recommendedName>
</protein>
<dbReference type="Gene3D" id="3.40.1580.20">
    <property type="entry name" value="Syd protein"/>
    <property type="match status" value="1"/>
</dbReference>